<dbReference type="PANTHER" id="PTHR42659">
    <property type="entry name" value="XANTHINE DEHYDROGENASE SUBUNIT C-RELATED"/>
    <property type="match status" value="1"/>
</dbReference>
<dbReference type="Proteomes" id="UP000095008">
    <property type="component" value="Unassembled WGS sequence"/>
</dbReference>
<evidence type="ECO:0000256" key="3">
    <source>
        <dbReference type="ARBA" id="ARBA00023002"/>
    </source>
</evidence>
<dbReference type="GO" id="GO:0071949">
    <property type="term" value="F:FAD binding"/>
    <property type="evidence" value="ECO:0007669"/>
    <property type="project" value="InterPro"/>
</dbReference>
<evidence type="ECO:0000313" key="7">
    <source>
        <dbReference type="Proteomes" id="UP000094893"/>
    </source>
</evidence>
<keyword evidence="1" id="KW-0285">Flavoprotein</keyword>
<dbReference type="SUPFAM" id="SSF55447">
    <property type="entry name" value="CO dehydrogenase flavoprotein C-terminal domain-like"/>
    <property type="match status" value="1"/>
</dbReference>
<evidence type="ECO:0000256" key="2">
    <source>
        <dbReference type="ARBA" id="ARBA00022827"/>
    </source>
</evidence>
<dbReference type="Proteomes" id="UP000094893">
    <property type="component" value="Unassembled WGS sequence"/>
</dbReference>
<dbReference type="eggNOG" id="COG1319">
    <property type="taxonomic scope" value="Bacteria"/>
</dbReference>
<dbReference type="OrthoDB" id="9775084at2"/>
<dbReference type="InterPro" id="IPR016166">
    <property type="entry name" value="FAD-bd_PCMH"/>
</dbReference>
<dbReference type="Gene3D" id="3.30.390.50">
    <property type="entry name" value="CO dehydrogenase flavoprotein, C-terminal domain"/>
    <property type="match status" value="1"/>
</dbReference>
<keyword evidence="3" id="KW-0560">Oxidoreductase</keyword>
<keyword evidence="2" id="KW-0274">FAD</keyword>
<sequence>MAEWLRPRHMNEALRLLAELPADRYQIISGGTDVMVAQQLSAPRDIAVWLDLSAIPELKTAEVTTEGIRIGAGVTLSVLRRHPEVQKHWPMLAASAAVTGAAPIQNRATLGGNLCNASPAADNAPVLLAYAAHLEIAGPNGTRLLPYEQFHLGYRQTALAAHELLQAIHIPFLPAGSRAYYRKVGTRAAQAIAKVGIAAWIHFDAGQGIIVARFGLASVAATPCLLPMVSHYLEGNHLKDVRESTIREKVSSDIKPVDDIRSTAEYRLEVTSRLVWEAIHDAH</sequence>
<evidence type="ECO:0000313" key="5">
    <source>
        <dbReference type="EMBL" id="OCX72549.1"/>
    </source>
</evidence>
<keyword evidence="8" id="KW-1185">Reference proteome</keyword>
<comment type="caution">
    <text evidence="6">The sequence shown here is derived from an EMBL/GenBank/DDBJ whole genome shotgun (WGS) entry which is preliminary data.</text>
</comment>
<dbReference type="Gene3D" id="3.30.43.10">
    <property type="entry name" value="Uridine Diphospho-n-acetylenolpyruvylglucosamine Reductase, domain 2"/>
    <property type="match status" value="1"/>
</dbReference>
<dbReference type="Pfam" id="PF03450">
    <property type="entry name" value="CO_deh_flav_C"/>
    <property type="match status" value="1"/>
</dbReference>
<evidence type="ECO:0000313" key="8">
    <source>
        <dbReference type="Proteomes" id="UP000095008"/>
    </source>
</evidence>
<dbReference type="AlphaFoldDB" id="A0A1C2JFS5"/>
<accession>A0A1C2JFS5</accession>
<evidence type="ECO:0000313" key="6">
    <source>
        <dbReference type="EMBL" id="OCX75343.1"/>
    </source>
</evidence>
<dbReference type="PROSITE" id="PS51387">
    <property type="entry name" value="FAD_PCMH"/>
    <property type="match status" value="1"/>
</dbReference>
<dbReference type="SMART" id="SM01092">
    <property type="entry name" value="CO_deh_flav_C"/>
    <property type="match status" value="1"/>
</dbReference>
<reference evidence="6 7" key="1">
    <citation type="journal article" date="2016" name="Int. J. Mol. Sci.">
        <title>Comparative genomics of the extreme acidophile Acidithiobacillus thiooxidans reveals intraspecific divergence and niche adaptation.</title>
        <authorList>
            <person name="Zhang X."/>
            <person name="Feng X."/>
            <person name="Tao J."/>
            <person name="Ma L."/>
            <person name="Xiao Y."/>
            <person name="Liang Y."/>
            <person name="Liu X."/>
            <person name="Yin H."/>
        </authorList>
    </citation>
    <scope>NUCLEOTIDE SEQUENCE [LARGE SCALE GENOMIC DNA]</scope>
    <source>
        <strain evidence="5 7">A02</strain>
        <strain evidence="6">DXS-W</strain>
    </source>
</reference>
<protein>
    <submittedName>
        <fullName evidence="6">Xanthine dehydrogenase</fullName>
    </submittedName>
</protein>
<dbReference type="InterPro" id="IPR036318">
    <property type="entry name" value="FAD-bd_PCMH-like_sf"/>
</dbReference>
<dbReference type="RefSeq" id="WP_024894390.1">
    <property type="nucleotide sequence ID" value="NZ_LWRY01000017.1"/>
</dbReference>
<proteinExistence type="predicted"/>
<evidence type="ECO:0000256" key="1">
    <source>
        <dbReference type="ARBA" id="ARBA00022630"/>
    </source>
</evidence>
<dbReference type="InterPro" id="IPR036683">
    <property type="entry name" value="CO_DH_flav_C_dom_sf"/>
</dbReference>
<dbReference type="InterPro" id="IPR051312">
    <property type="entry name" value="Diverse_Substr_Oxidored"/>
</dbReference>
<evidence type="ECO:0000259" key="4">
    <source>
        <dbReference type="PROSITE" id="PS51387"/>
    </source>
</evidence>
<gene>
    <name evidence="6" type="ORF">A6M23_02995</name>
    <name evidence="5" type="ORF">A6P07_09570</name>
</gene>
<dbReference type="PANTHER" id="PTHR42659:SF2">
    <property type="entry name" value="XANTHINE DEHYDROGENASE SUBUNIT C-RELATED"/>
    <property type="match status" value="1"/>
</dbReference>
<dbReference type="Gene3D" id="3.30.465.10">
    <property type="match status" value="1"/>
</dbReference>
<dbReference type="SUPFAM" id="SSF56176">
    <property type="entry name" value="FAD-binding/transporter-associated domain-like"/>
    <property type="match status" value="1"/>
</dbReference>
<dbReference type="InterPro" id="IPR016169">
    <property type="entry name" value="FAD-bd_PCMH_sub2"/>
</dbReference>
<dbReference type="Pfam" id="PF00941">
    <property type="entry name" value="FAD_binding_5"/>
    <property type="match status" value="1"/>
</dbReference>
<name>A0A1C2JFS5_ACITH</name>
<dbReference type="EMBL" id="LWRY01000017">
    <property type="protein sequence ID" value="OCX75343.1"/>
    <property type="molecule type" value="Genomic_DNA"/>
</dbReference>
<organism evidence="6 8">
    <name type="scientific">Acidithiobacillus thiooxidans</name>
    <name type="common">Thiobacillus thiooxidans</name>
    <dbReference type="NCBI Taxonomy" id="930"/>
    <lineage>
        <taxon>Bacteria</taxon>
        <taxon>Pseudomonadati</taxon>
        <taxon>Pseudomonadota</taxon>
        <taxon>Acidithiobacillia</taxon>
        <taxon>Acidithiobacillales</taxon>
        <taxon>Acidithiobacillaceae</taxon>
        <taxon>Acidithiobacillus</taxon>
    </lineage>
</organism>
<feature type="domain" description="FAD-binding PCMH-type" evidence="4">
    <location>
        <begin position="1"/>
        <end position="175"/>
    </location>
</feature>
<dbReference type="EMBL" id="LWSA01000140">
    <property type="protein sequence ID" value="OCX72549.1"/>
    <property type="molecule type" value="Genomic_DNA"/>
</dbReference>
<dbReference type="GO" id="GO:0016491">
    <property type="term" value="F:oxidoreductase activity"/>
    <property type="evidence" value="ECO:0007669"/>
    <property type="project" value="UniProtKB-KW"/>
</dbReference>
<dbReference type="InterPro" id="IPR016167">
    <property type="entry name" value="FAD-bd_PCMH_sub1"/>
</dbReference>
<dbReference type="InterPro" id="IPR005107">
    <property type="entry name" value="CO_DH_flav_C"/>
</dbReference>
<dbReference type="InterPro" id="IPR002346">
    <property type="entry name" value="Mopterin_DH_FAD-bd"/>
</dbReference>